<keyword evidence="3" id="KW-0732">Signal</keyword>
<dbReference type="PROSITE" id="PS51257">
    <property type="entry name" value="PROKAR_LIPOPROTEIN"/>
    <property type="match status" value="1"/>
</dbReference>
<dbReference type="InterPro" id="IPR036881">
    <property type="entry name" value="Glyco_hydro_3_C_sf"/>
</dbReference>
<dbReference type="RefSeq" id="WP_289505094.1">
    <property type="nucleotide sequence ID" value="NZ_CP116805.1"/>
</dbReference>
<organism evidence="7 8">
    <name type="scientific">Gimibacter soli</name>
    <dbReference type="NCBI Taxonomy" id="3024400"/>
    <lineage>
        <taxon>Bacteria</taxon>
        <taxon>Pseudomonadati</taxon>
        <taxon>Pseudomonadota</taxon>
        <taxon>Alphaproteobacteria</taxon>
        <taxon>Kordiimonadales</taxon>
        <taxon>Temperatibacteraceae</taxon>
        <taxon>Gimibacter</taxon>
    </lineage>
</organism>
<dbReference type="AlphaFoldDB" id="A0AAE9XS11"/>
<dbReference type="EMBL" id="CP116805">
    <property type="protein sequence ID" value="WCL55301.1"/>
    <property type="molecule type" value="Genomic_DNA"/>
</dbReference>
<dbReference type="Proteomes" id="UP001217500">
    <property type="component" value="Chromosome"/>
</dbReference>
<feature type="signal peptide" evidence="3">
    <location>
        <begin position="1"/>
        <end position="25"/>
    </location>
</feature>
<dbReference type="PANTHER" id="PTHR30620">
    <property type="entry name" value="PERIPLASMIC BETA-GLUCOSIDASE-RELATED"/>
    <property type="match status" value="1"/>
</dbReference>
<dbReference type="PRINTS" id="PR00133">
    <property type="entry name" value="GLHYDRLASE3"/>
</dbReference>
<evidence type="ECO:0000259" key="5">
    <source>
        <dbReference type="Pfam" id="PF01915"/>
    </source>
</evidence>
<accession>A0AAE9XS11</accession>
<evidence type="ECO:0000259" key="6">
    <source>
        <dbReference type="Pfam" id="PF18559"/>
    </source>
</evidence>
<evidence type="ECO:0000256" key="2">
    <source>
        <dbReference type="SAM" id="MobiDB-lite"/>
    </source>
</evidence>
<protein>
    <submittedName>
        <fullName evidence="7">Glycoside hydrolase family 3 N-terminal domain-containing protein</fullName>
    </submittedName>
</protein>
<dbReference type="KEGG" id="gso:PH603_05960"/>
<evidence type="ECO:0000256" key="1">
    <source>
        <dbReference type="ARBA" id="ARBA00022801"/>
    </source>
</evidence>
<keyword evidence="8" id="KW-1185">Reference proteome</keyword>
<dbReference type="Gene3D" id="3.20.20.300">
    <property type="entry name" value="Glycoside hydrolase, family 3, N-terminal domain"/>
    <property type="match status" value="1"/>
</dbReference>
<feature type="domain" description="Glycoside hydrolase family 3 C-terminal" evidence="5">
    <location>
        <begin position="446"/>
        <end position="659"/>
    </location>
</feature>
<dbReference type="InterPro" id="IPR017853">
    <property type="entry name" value="GH"/>
</dbReference>
<dbReference type="GO" id="GO:0008422">
    <property type="term" value="F:beta-glucosidase activity"/>
    <property type="evidence" value="ECO:0007669"/>
    <property type="project" value="TreeGrafter"/>
</dbReference>
<dbReference type="InterPro" id="IPR001764">
    <property type="entry name" value="Glyco_hydro_3_N"/>
</dbReference>
<dbReference type="InterPro" id="IPR002772">
    <property type="entry name" value="Glyco_hydro_3_C"/>
</dbReference>
<evidence type="ECO:0000256" key="3">
    <source>
        <dbReference type="SAM" id="SignalP"/>
    </source>
</evidence>
<dbReference type="Gene3D" id="3.40.50.1700">
    <property type="entry name" value="Glycoside hydrolase family 3 C-terminal domain"/>
    <property type="match status" value="1"/>
</dbReference>
<feature type="chain" id="PRO_5041935973" evidence="3">
    <location>
        <begin position="26"/>
        <end position="845"/>
    </location>
</feature>
<dbReference type="GO" id="GO:0009251">
    <property type="term" value="P:glucan catabolic process"/>
    <property type="evidence" value="ECO:0007669"/>
    <property type="project" value="TreeGrafter"/>
</dbReference>
<keyword evidence="1 7" id="KW-0378">Hydrolase</keyword>
<evidence type="ECO:0000259" key="4">
    <source>
        <dbReference type="Pfam" id="PF00933"/>
    </source>
</evidence>
<dbReference type="Gene3D" id="2.60.120.430">
    <property type="entry name" value="Galactose-binding lectin"/>
    <property type="match status" value="1"/>
</dbReference>
<dbReference type="SUPFAM" id="SSF51445">
    <property type="entry name" value="(Trans)glycosidases"/>
    <property type="match status" value="1"/>
</dbReference>
<dbReference type="Pfam" id="PF00933">
    <property type="entry name" value="Glyco_hydro_3"/>
    <property type="match status" value="1"/>
</dbReference>
<feature type="domain" description="Glycoside hydrolase family 3 N-terminal" evidence="4">
    <location>
        <begin position="86"/>
        <end position="409"/>
    </location>
</feature>
<evidence type="ECO:0000313" key="7">
    <source>
        <dbReference type="EMBL" id="WCL55301.1"/>
    </source>
</evidence>
<dbReference type="InterPro" id="IPR036962">
    <property type="entry name" value="Glyco_hydro_3_N_sf"/>
</dbReference>
<evidence type="ECO:0000313" key="8">
    <source>
        <dbReference type="Proteomes" id="UP001217500"/>
    </source>
</evidence>
<dbReference type="Pfam" id="PF01915">
    <property type="entry name" value="Glyco_hydro_3_C"/>
    <property type="match status" value="1"/>
</dbReference>
<proteinExistence type="predicted"/>
<dbReference type="InterPro" id="IPR051915">
    <property type="entry name" value="Cellulose_Degrad_GH3"/>
</dbReference>
<dbReference type="Pfam" id="PF18559">
    <property type="entry name" value="Exop_C"/>
    <property type="match status" value="1"/>
</dbReference>
<feature type="domain" description="ExoP galactose-binding-like" evidence="6">
    <location>
        <begin position="701"/>
        <end position="829"/>
    </location>
</feature>
<dbReference type="PANTHER" id="PTHR30620:SF77">
    <property type="entry name" value="LYSOSOMAL BETA GLUCOSIDASE-LIKE"/>
    <property type="match status" value="1"/>
</dbReference>
<feature type="region of interest" description="Disordered" evidence="2">
    <location>
        <begin position="33"/>
        <end position="57"/>
    </location>
</feature>
<dbReference type="SUPFAM" id="SSF52279">
    <property type="entry name" value="Beta-D-glucan exohydrolase, C-terminal domain"/>
    <property type="match status" value="1"/>
</dbReference>
<gene>
    <name evidence="7" type="ORF">PH603_05960</name>
</gene>
<dbReference type="InterPro" id="IPR041443">
    <property type="entry name" value="Exop_C"/>
</dbReference>
<sequence>MKRFIALGDSVAVFALVVAGAGLLAACSDQKTATPGEAKAPESAESATIPAESPVNPAAWPEARSKGLIDAATEAKITELMAAMSLEEKVGQLIQGDLSTIRPEDLRDVPVGSILAGGSSAPLGYPDRAPAEAWVETAKAFRAVAMESRDGHTAIPLLFGIDAVHGHGNVVGAVVFPHNVGLGAANDPDLVKRISEVTAIEVAATGINWAFAPTLAVPQDDRWGRTYEGYSESPDLVASYAAAAVEGLQGKAGEIRIQDGHVAGSAKHFLGDGGTEGGIDQGDTKVSEADLARIHGAGYPPAIDAGVMTVMASYNSWYGVKMHGNRSVLTDILKGRMGFDGFVVGDWNGHGQIPGCVPTNCPHAFNAGLDMAMAPDSWRELYANTLAQVKDGTIPLARVEDAVRRILRVKFHLGLFDPARPFEGRTDLVGSAAHRAVAREATAKSLVLLKNEGGALPVKAGANVLVAGAAANDMGQQTGGWTLSWQGDGNSRADFPNGQTILEGLQQTMAAGGGSATFSADGSFTDKPDVAIVVFGEQPYAEMRGDLRTLEFEPGDKASLAILKKLKAAGVPVVSVFLSGRPMWVNPELNASDAFVAAWLPGSEGGGVADVLIGDKDGKARTDFTGKLSYSWPKSADQFALNVGQEGYDPLFAFGYGLKAGEASSLPMLSEEPGIDASDFNRTLFFARGAFVKPYSASYGEGIAHAHIDSANMQEGAVKLEWGGAPATFAITGPEMEMSRETNADMSLAVTYRVDAAPEGEVSIAMPTTLGDTGLDAKPLFSANIGEWRTVKLSLSCFARANPGMQQVASPLVITASGAFGISISDARIVTDPEGTVCPDGSAVD</sequence>
<reference evidence="7" key="1">
    <citation type="submission" date="2023-01" db="EMBL/GenBank/DDBJ databases">
        <title>The genome sequence of Kordiimonadaceae bacterium 6D33.</title>
        <authorList>
            <person name="Liu Y."/>
        </authorList>
    </citation>
    <scope>NUCLEOTIDE SEQUENCE</scope>
    <source>
        <strain evidence="7">6D33</strain>
    </source>
</reference>
<name>A0AAE9XS11_9PROT</name>